<dbReference type="AlphaFoldDB" id="A0A8H6I0A7"/>
<proteinExistence type="predicted"/>
<gene>
    <name evidence="2" type="ORF">DFP72DRAFT_313627</name>
</gene>
<evidence type="ECO:0000256" key="1">
    <source>
        <dbReference type="SAM" id="MobiDB-lite"/>
    </source>
</evidence>
<protein>
    <submittedName>
        <fullName evidence="2">Uncharacterized protein</fullName>
    </submittedName>
</protein>
<feature type="region of interest" description="Disordered" evidence="1">
    <location>
        <begin position="170"/>
        <end position="207"/>
    </location>
</feature>
<feature type="compositionally biased region" description="Pro residues" evidence="1">
    <location>
        <begin position="61"/>
        <end position="74"/>
    </location>
</feature>
<sequence length="207" mass="21707">MARTPDPYACPLPARPDQVQGPRYAQAPTHPASQSRPRETLEAALASHRALMGNYRAAAPPVNPHAPSAYPPAPSANYPAAPSVYPPAPSAKYPAASDNHLAPLDTLPESALGPSAHRAAPPANHPVHPASVPAPLPNHTLPPPPPSPPAAAANPVLPAVPTRSRILRSQAVPLQVTEQPLDEEDVLQPRQVAKRGTRARGRGRGQR</sequence>
<dbReference type="Proteomes" id="UP000521943">
    <property type="component" value="Unassembled WGS sequence"/>
</dbReference>
<dbReference type="EMBL" id="JACGCI010000029">
    <property type="protein sequence ID" value="KAF6755714.1"/>
    <property type="molecule type" value="Genomic_DNA"/>
</dbReference>
<name>A0A8H6I0A7_9AGAR</name>
<feature type="compositionally biased region" description="Pro residues" evidence="1">
    <location>
        <begin position="132"/>
        <end position="149"/>
    </location>
</feature>
<evidence type="ECO:0000313" key="2">
    <source>
        <dbReference type="EMBL" id="KAF6755714.1"/>
    </source>
</evidence>
<reference evidence="2 3" key="1">
    <citation type="submission" date="2020-07" db="EMBL/GenBank/DDBJ databases">
        <title>Comparative genomics of pyrophilous fungi reveals a link between fire events and developmental genes.</title>
        <authorList>
            <consortium name="DOE Joint Genome Institute"/>
            <person name="Steindorff A.S."/>
            <person name="Carver A."/>
            <person name="Calhoun S."/>
            <person name="Stillman K."/>
            <person name="Liu H."/>
            <person name="Lipzen A."/>
            <person name="Pangilinan J."/>
            <person name="Labutti K."/>
            <person name="Bruns T.D."/>
            <person name="Grigoriev I.V."/>
        </authorList>
    </citation>
    <scope>NUCLEOTIDE SEQUENCE [LARGE SCALE GENOMIC DNA]</scope>
    <source>
        <strain evidence="2 3">CBS 144469</strain>
    </source>
</reference>
<accession>A0A8H6I0A7</accession>
<evidence type="ECO:0000313" key="3">
    <source>
        <dbReference type="Proteomes" id="UP000521943"/>
    </source>
</evidence>
<feature type="region of interest" description="Disordered" evidence="1">
    <location>
        <begin position="1"/>
        <end position="157"/>
    </location>
</feature>
<organism evidence="2 3">
    <name type="scientific">Ephemerocybe angulata</name>
    <dbReference type="NCBI Taxonomy" id="980116"/>
    <lineage>
        <taxon>Eukaryota</taxon>
        <taxon>Fungi</taxon>
        <taxon>Dikarya</taxon>
        <taxon>Basidiomycota</taxon>
        <taxon>Agaricomycotina</taxon>
        <taxon>Agaricomycetes</taxon>
        <taxon>Agaricomycetidae</taxon>
        <taxon>Agaricales</taxon>
        <taxon>Agaricineae</taxon>
        <taxon>Psathyrellaceae</taxon>
        <taxon>Ephemerocybe</taxon>
    </lineage>
</organism>
<keyword evidence="3" id="KW-1185">Reference proteome</keyword>
<comment type="caution">
    <text evidence="2">The sequence shown here is derived from an EMBL/GenBank/DDBJ whole genome shotgun (WGS) entry which is preliminary data.</text>
</comment>
<feature type="compositionally biased region" description="Basic residues" evidence="1">
    <location>
        <begin position="192"/>
        <end position="207"/>
    </location>
</feature>
<feature type="compositionally biased region" description="Low complexity" evidence="1">
    <location>
        <begin position="114"/>
        <end position="131"/>
    </location>
</feature>